<dbReference type="Gene3D" id="3.40.50.1820">
    <property type="entry name" value="alpha/beta hydrolase"/>
    <property type="match status" value="1"/>
</dbReference>
<dbReference type="InterPro" id="IPR050266">
    <property type="entry name" value="AB_hydrolase_sf"/>
</dbReference>
<proteinExistence type="predicted"/>
<dbReference type="InterPro" id="IPR000073">
    <property type="entry name" value="AB_hydrolase_1"/>
</dbReference>
<dbReference type="STRING" id="1817892.AUK40_01390"/>
<accession>A0A1J5IVV3</accession>
<feature type="domain" description="Serine aminopeptidase S33" evidence="1">
    <location>
        <begin position="78"/>
        <end position="235"/>
    </location>
</feature>
<evidence type="ECO:0000313" key="2">
    <source>
        <dbReference type="EMBL" id="OIP98554.1"/>
    </source>
</evidence>
<evidence type="ECO:0000259" key="1">
    <source>
        <dbReference type="Pfam" id="PF12146"/>
    </source>
</evidence>
<reference evidence="2 3" key="1">
    <citation type="journal article" date="2016" name="Environ. Microbiol.">
        <title>Genomic resolution of a cold subsurface aquifer community provides metabolic insights for novel microbes adapted to high CO concentrations.</title>
        <authorList>
            <person name="Probst A.J."/>
            <person name="Castelle C.J."/>
            <person name="Singh A."/>
            <person name="Brown C.T."/>
            <person name="Anantharaman K."/>
            <person name="Sharon I."/>
            <person name="Hug L.A."/>
            <person name="Burstein D."/>
            <person name="Emerson J.B."/>
            <person name="Thomas B.C."/>
            <person name="Banfield J.F."/>
        </authorList>
    </citation>
    <scope>NUCLEOTIDE SEQUENCE [LARGE SCALE GENOMIC DNA]</scope>
    <source>
        <strain evidence="2">CG2_30_54_11</strain>
    </source>
</reference>
<dbReference type="PANTHER" id="PTHR43798:SF33">
    <property type="entry name" value="HYDROLASE, PUTATIVE (AFU_ORTHOLOGUE AFUA_2G14860)-RELATED"/>
    <property type="match status" value="1"/>
</dbReference>
<sequence length="265" mass="29998">MQTKTIRIDGLTIYYREGGSQNDPTLLYLDGLSFGSSLKKRLIKSDSILDRFADAYHVIALEYPSFMRSDIPAGIWEINDYSSFIHEFVRSLQLRTPIIAMGHSFGAMLLVNYAALFKDDLSQLIISAPPVKFSKSIFHKKMFGVIEGLCLRLFDSKTVPARLKRLLPKYVLSWSQTDLGNNSPNDYKRILKSFSTLLSHDYTDALGTIDLPTIVLGGKYDIFVPYQHAVATQAEIRNSILMTYGLTHFKLPGKFIDLKEQLRTG</sequence>
<dbReference type="InterPro" id="IPR029058">
    <property type="entry name" value="AB_hydrolase_fold"/>
</dbReference>
<dbReference type="AlphaFoldDB" id="A0A1J5IVV3"/>
<name>A0A1J5IVV3_9BACT</name>
<gene>
    <name evidence="2" type="ORF">AUK40_01390</name>
</gene>
<evidence type="ECO:0000313" key="3">
    <source>
        <dbReference type="Proteomes" id="UP000183245"/>
    </source>
</evidence>
<protein>
    <recommendedName>
        <fullName evidence="1">Serine aminopeptidase S33 domain-containing protein</fullName>
    </recommendedName>
</protein>
<dbReference type="Proteomes" id="UP000183245">
    <property type="component" value="Unassembled WGS sequence"/>
</dbReference>
<dbReference type="EMBL" id="MNZT01000024">
    <property type="protein sequence ID" value="OIP98554.1"/>
    <property type="molecule type" value="Genomic_DNA"/>
</dbReference>
<dbReference type="SUPFAM" id="SSF53474">
    <property type="entry name" value="alpha/beta-Hydrolases"/>
    <property type="match status" value="1"/>
</dbReference>
<organism evidence="2 3">
    <name type="scientific">Candidatus Wirthbacteria bacterium CG2_30_54_11</name>
    <dbReference type="NCBI Taxonomy" id="1817892"/>
    <lineage>
        <taxon>Bacteria</taxon>
        <taxon>Candidatus Wirthbacteria</taxon>
    </lineage>
</organism>
<dbReference type="PRINTS" id="PR00111">
    <property type="entry name" value="ABHYDROLASE"/>
</dbReference>
<dbReference type="InterPro" id="IPR022742">
    <property type="entry name" value="Hydrolase_4"/>
</dbReference>
<dbReference type="PANTHER" id="PTHR43798">
    <property type="entry name" value="MONOACYLGLYCEROL LIPASE"/>
    <property type="match status" value="1"/>
</dbReference>
<dbReference type="Pfam" id="PF12146">
    <property type="entry name" value="Hydrolase_4"/>
    <property type="match status" value="1"/>
</dbReference>
<comment type="caution">
    <text evidence="2">The sequence shown here is derived from an EMBL/GenBank/DDBJ whole genome shotgun (WGS) entry which is preliminary data.</text>
</comment>
<dbReference type="GO" id="GO:0016020">
    <property type="term" value="C:membrane"/>
    <property type="evidence" value="ECO:0007669"/>
    <property type="project" value="TreeGrafter"/>
</dbReference>